<accession>H8Z788</accession>
<keyword evidence="2" id="KW-1185">Reference proteome</keyword>
<dbReference type="RefSeq" id="WP_009150207.1">
    <property type="nucleotide sequence ID" value="NZ_CP121471.1"/>
</dbReference>
<dbReference type="HOGENOM" id="CLU_2683673_0_0_6"/>
<dbReference type="eggNOG" id="COG4680">
    <property type="taxonomic scope" value="Bacteria"/>
</dbReference>
<reference evidence="2" key="1">
    <citation type="submission" date="2011-06" db="EMBL/GenBank/DDBJ databases">
        <authorList>
            <consortium name="US DOE Joint Genome Institute (JGI-PGF)"/>
            <person name="Lucas S."/>
            <person name="Han J."/>
            <person name="Lapidus A."/>
            <person name="Cheng J.-F."/>
            <person name="Goodwin L."/>
            <person name="Pitluck S."/>
            <person name="Peters L."/>
            <person name="Land M.L."/>
            <person name="Hauser L."/>
            <person name="Vogl K."/>
            <person name="Liu Z."/>
            <person name="Overmann J."/>
            <person name="Frigaard N.-U."/>
            <person name="Bryant D.A."/>
            <person name="Woyke T.J."/>
        </authorList>
    </citation>
    <scope>NUCLEOTIDE SEQUENCE [LARGE SCALE GENOMIC DNA]</scope>
    <source>
        <strain evidence="2">970</strain>
    </source>
</reference>
<gene>
    <name evidence="1" type="ORF">Thi970DRAFT_03407</name>
</gene>
<protein>
    <recommendedName>
        <fullName evidence="3">Type II toxin-antitoxin system HigB family toxin</fullName>
    </recommendedName>
</protein>
<dbReference type="Proteomes" id="UP000002964">
    <property type="component" value="Unassembled WGS sequence"/>
</dbReference>
<dbReference type="GO" id="GO:0110001">
    <property type="term" value="C:toxin-antitoxin complex"/>
    <property type="evidence" value="ECO:0007669"/>
    <property type="project" value="InterPro"/>
</dbReference>
<organism evidence="1 2">
    <name type="scientific">Thiorhodovibrio frisius</name>
    <dbReference type="NCBI Taxonomy" id="631362"/>
    <lineage>
        <taxon>Bacteria</taxon>
        <taxon>Pseudomonadati</taxon>
        <taxon>Pseudomonadota</taxon>
        <taxon>Gammaproteobacteria</taxon>
        <taxon>Chromatiales</taxon>
        <taxon>Chromatiaceae</taxon>
        <taxon>Thiorhodovibrio</taxon>
    </lineage>
</organism>
<evidence type="ECO:0000313" key="1">
    <source>
        <dbReference type="EMBL" id="EIC19804.1"/>
    </source>
</evidence>
<evidence type="ECO:0000313" key="2">
    <source>
        <dbReference type="Proteomes" id="UP000002964"/>
    </source>
</evidence>
<reference evidence="1 2" key="2">
    <citation type="submission" date="2011-11" db="EMBL/GenBank/DDBJ databases">
        <authorList>
            <consortium name="US DOE Joint Genome Institute"/>
            <person name="Lucas S."/>
            <person name="Han J."/>
            <person name="Lapidus A."/>
            <person name="Cheng J.-F."/>
            <person name="Goodwin L."/>
            <person name="Pitluck S."/>
            <person name="Peters L."/>
            <person name="Ovchinnikova G."/>
            <person name="Zhang X."/>
            <person name="Detter J.C."/>
            <person name="Han C."/>
            <person name="Tapia R."/>
            <person name="Land M."/>
            <person name="Hauser L."/>
            <person name="Kyrpides N."/>
            <person name="Ivanova N."/>
            <person name="Pagani I."/>
            <person name="Vogl K."/>
            <person name="Liu Z."/>
            <person name="Overmann J."/>
            <person name="Frigaard N.-U."/>
            <person name="Bryant D."/>
            <person name="Woyke T."/>
        </authorList>
    </citation>
    <scope>NUCLEOTIDE SEQUENCE [LARGE SCALE GENOMIC DNA]</scope>
    <source>
        <strain evidence="1 2">970</strain>
    </source>
</reference>
<dbReference type="InterPro" id="IPR018669">
    <property type="entry name" value="Toxin_HigB"/>
</dbReference>
<dbReference type="AlphaFoldDB" id="H8Z788"/>
<dbReference type="EMBL" id="JH603170">
    <property type="protein sequence ID" value="EIC19804.1"/>
    <property type="molecule type" value="Genomic_DNA"/>
</dbReference>
<dbReference type="Pfam" id="PF09907">
    <property type="entry name" value="HigB_toxin"/>
    <property type="match status" value="1"/>
</dbReference>
<dbReference type="STRING" id="631362.Thi970DRAFT_03407"/>
<dbReference type="GO" id="GO:0003723">
    <property type="term" value="F:RNA binding"/>
    <property type="evidence" value="ECO:0007669"/>
    <property type="project" value="InterPro"/>
</dbReference>
<name>H8Z788_9GAMM</name>
<evidence type="ECO:0008006" key="3">
    <source>
        <dbReference type="Google" id="ProtNLM"/>
    </source>
</evidence>
<dbReference type="GO" id="GO:0004519">
    <property type="term" value="F:endonuclease activity"/>
    <property type="evidence" value="ECO:0007669"/>
    <property type="project" value="InterPro"/>
</dbReference>
<proteinExistence type="predicted"/>
<sequence>MRVISKKPLREFWQRHPQSRASLEEWFRKASAMRADSFAQLRATFASADYVDGFTIFDIGGNRYRIASPPWCTTTANACMSGR</sequence>